<dbReference type="InterPro" id="IPR009003">
    <property type="entry name" value="Peptidase_S1_PA"/>
</dbReference>
<dbReference type="SUPFAM" id="SSF50494">
    <property type="entry name" value="Trypsin-like serine proteases"/>
    <property type="match status" value="1"/>
</dbReference>
<keyword evidence="6 13" id="KW-0378">Hydrolase</keyword>
<feature type="disulfide bond" evidence="11">
    <location>
        <begin position="193"/>
        <end position="205"/>
    </location>
</feature>
<dbReference type="PROSITE" id="PS50240">
    <property type="entry name" value="TRYPSIN_DOM"/>
    <property type="match status" value="1"/>
</dbReference>
<evidence type="ECO:0000256" key="11">
    <source>
        <dbReference type="PROSITE-ProRule" id="PRU00124"/>
    </source>
</evidence>
<comment type="caution">
    <text evidence="18">The sequence shown here is derived from an EMBL/GenBank/DDBJ whole genome shotgun (WGS) entry which is preliminary data.</text>
</comment>
<keyword evidence="9 12" id="KW-1015">Disulfide bond</keyword>
<feature type="non-terminal residue" evidence="18">
    <location>
        <position position="1"/>
    </location>
</feature>
<reference evidence="18" key="1">
    <citation type="submission" date="2019-09" db="EMBL/GenBank/DDBJ databases">
        <title>Bird 10,000 Genomes (B10K) Project - Family phase.</title>
        <authorList>
            <person name="Zhang G."/>
        </authorList>
    </citation>
    <scope>NUCLEOTIDE SEQUENCE</scope>
    <source>
        <strain evidence="18">B10K-CU-031-40</strain>
    </source>
</reference>
<dbReference type="PROSITE" id="PS01209">
    <property type="entry name" value="LDLRA_1"/>
    <property type="match status" value="1"/>
</dbReference>
<dbReference type="Gene3D" id="3.30.60.30">
    <property type="match status" value="1"/>
</dbReference>
<dbReference type="InterPro" id="IPR043504">
    <property type="entry name" value="Peptidase_S1_PA_chymotrypsin"/>
</dbReference>
<dbReference type="Proteomes" id="UP000621168">
    <property type="component" value="Unassembled WGS sequence"/>
</dbReference>
<feature type="non-terminal residue" evidence="18">
    <location>
        <position position="543"/>
    </location>
</feature>
<dbReference type="InterPro" id="IPR002350">
    <property type="entry name" value="Kazal_dom"/>
</dbReference>
<proteinExistence type="predicted"/>
<evidence type="ECO:0000256" key="13">
    <source>
        <dbReference type="RuleBase" id="RU363034"/>
    </source>
</evidence>
<dbReference type="InterPro" id="IPR001314">
    <property type="entry name" value="Peptidase_S1A"/>
</dbReference>
<dbReference type="Pfam" id="PF00057">
    <property type="entry name" value="Ldl_recept_a"/>
    <property type="match status" value="1"/>
</dbReference>
<feature type="disulfide bond" evidence="12">
    <location>
        <begin position="158"/>
        <end position="168"/>
    </location>
</feature>
<feature type="domain" description="SRCR" evidence="16">
    <location>
        <begin position="111"/>
        <end position="201"/>
    </location>
</feature>
<dbReference type="FunFam" id="2.40.10.10:FF:000068">
    <property type="entry name" value="transmembrane protease serine 2"/>
    <property type="match status" value="1"/>
</dbReference>
<evidence type="ECO:0000256" key="10">
    <source>
        <dbReference type="ARBA" id="ARBA00023180"/>
    </source>
</evidence>
<dbReference type="InterPro" id="IPR001254">
    <property type="entry name" value="Trypsin_dom"/>
</dbReference>
<dbReference type="InterPro" id="IPR003884">
    <property type="entry name" value="FacI_MAC"/>
</dbReference>
<accession>A0A851L8P0</accession>
<evidence type="ECO:0000256" key="12">
    <source>
        <dbReference type="PROSITE-ProRule" id="PRU00196"/>
    </source>
</evidence>
<dbReference type="Pfam" id="PF00089">
    <property type="entry name" value="Trypsin"/>
    <property type="match status" value="2"/>
</dbReference>
<gene>
    <name evidence="18" type="primary">Cfi</name>
    <name evidence="18" type="ORF">CORCRI_R05584</name>
</gene>
<evidence type="ECO:0000256" key="5">
    <source>
        <dbReference type="ARBA" id="ARBA00022737"/>
    </source>
</evidence>
<organism evidence="18 19">
    <name type="scientific">Corythaeola cristata</name>
    <name type="common">Great blue turaco</name>
    <dbReference type="NCBI Taxonomy" id="103954"/>
    <lineage>
        <taxon>Eukaryota</taxon>
        <taxon>Metazoa</taxon>
        <taxon>Chordata</taxon>
        <taxon>Craniata</taxon>
        <taxon>Vertebrata</taxon>
        <taxon>Euteleostomi</taxon>
        <taxon>Archelosauria</taxon>
        <taxon>Archosauria</taxon>
        <taxon>Dinosauria</taxon>
        <taxon>Saurischia</taxon>
        <taxon>Theropoda</taxon>
        <taxon>Coelurosauria</taxon>
        <taxon>Aves</taxon>
        <taxon>Neognathae</taxon>
        <taxon>Neoaves</taxon>
        <taxon>Otidimorphae</taxon>
        <taxon>Musophagiformes</taxon>
        <taxon>Musophagidae</taxon>
        <taxon>Corythaeola</taxon>
    </lineage>
</organism>
<dbReference type="SUPFAM" id="SSF57424">
    <property type="entry name" value="LDL receptor-like module"/>
    <property type="match status" value="1"/>
</dbReference>
<dbReference type="InterPro" id="IPR048722">
    <property type="entry name" value="CFAI_FIMAC_N"/>
</dbReference>
<dbReference type="PROSITE" id="PS50287">
    <property type="entry name" value="SRCR_2"/>
    <property type="match status" value="1"/>
</dbReference>
<name>A0A851L8P0_CORCR</name>
<dbReference type="GO" id="GO:0004252">
    <property type="term" value="F:serine-type endopeptidase activity"/>
    <property type="evidence" value="ECO:0007669"/>
    <property type="project" value="InterPro"/>
</dbReference>
<keyword evidence="10" id="KW-0325">Glycoprotein</keyword>
<evidence type="ECO:0000256" key="14">
    <source>
        <dbReference type="SAM" id="Phobius"/>
    </source>
</evidence>
<evidence type="ECO:0000256" key="7">
    <source>
        <dbReference type="ARBA" id="ARBA00022825"/>
    </source>
</evidence>
<evidence type="ECO:0000256" key="6">
    <source>
        <dbReference type="ARBA" id="ARBA00022801"/>
    </source>
</evidence>
<evidence type="ECO:0000259" key="17">
    <source>
        <dbReference type="PROSITE" id="PS51465"/>
    </source>
</evidence>
<dbReference type="GO" id="GO:0006508">
    <property type="term" value="P:proteolysis"/>
    <property type="evidence" value="ECO:0007669"/>
    <property type="project" value="UniProtKB-KW"/>
</dbReference>
<feature type="domain" description="Peptidase S1" evidence="15">
    <location>
        <begin position="297"/>
        <end position="534"/>
    </location>
</feature>
<keyword evidence="5" id="KW-0677">Repeat</keyword>
<dbReference type="EMBL" id="WBMX01000137">
    <property type="protein sequence ID" value="NXC12610.1"/>
    <property type="molecule type" value="Genomic_DNA"/>
</dbReference>
<keyword evidence="4" id="KW-0732">Signal</keyword>
<sequence>THLIGECLSSQYTHKSCEKVFCHPWERCVEGKCLCKLPYQCPKNGSSVCSTNGKYFHTYCHLKSYECQRPEAKFLHKGKCMSAETFSISVGHGDSSLLRVKPVNQKNDIFVCGSEWTMNEANVACKHLGFESGAEYYQANSSITESALNSLHCLQITCRGLETSLAECHIEMKSRDSNEGFVSLQCHENLRACSDGEFPCVNKKCISLNKTCDGINDCGDLSDELCCRGNNFLSQLFQNYFSRKPPPKNVYRDVTAKVSFLINTFFFFVKERKIIKTFLPQVHCGITNHTLTRRKRIVGGEAARKGEFPWQVAIQDTDNEGSTVYCGGVYIGGCWVLTAAHCVRANRVHLYRVWTGLLDIILFNKETDTFRLKQLIIHENYNASTYENDIALLELRGFGKECSLEYTTPACIPWSEYMFKTGDRCKVSGWGLEKGICFSARIYIFRIYYLSYFCFLFPLLLIFLFCLFSPSGTYDGSIDSCKGDSGGPLVCFDAENVAYVWGLVSWGENCGEAGHPGVYTKVASYYDWISHHVTRSLISRYNI</sequence>
<dbReference type="InterPro" id="IPR023415">
    <property type="entry name" value="LDLR_class-A_CS"/>
</dbReference>
<dbReference type="InterPro" id="IPR036772">
    <property type="entry name" value="SRCR-like_dom_sf"/>
</dbReference>
<feature type="disulfide bond" evidence="11">
    <location>
        <begin position="200"/>
        <end position="218"/>
    </location>
</feature>
<evidence type="ECO:0000259" key="15">
    <source>
        <dbReference type="PROSITE" id="PS50240"/>
    </source>
</evidence>
<dbReference type="GO" id="GO:0002376">
    <property type="term" value="P:immune system process"/>
    <property type="evidence" value="ECO:0007669"/>
    <property type="project" value="UniProtKB-KW"/>
</dbReference>
<dbReference type="PRINTS" id="PR00722">
    <property type="entry name" value="CHYMOTRYPSIN"/>
</dbReference>
<dbReference type="InterPro" id="IPR002172">
    <property type="entry name" value="LDrepeatLR_classA_rpt"/>
</dbReference>
<dbReference type="Gene3D" id="2.40.10.10">
    <property type="entry name" value="Trypsin-like serine proteases"/>
    <property type="match status" value="1"/>
</dbReference>
<keyword evidence="7 13" id="KW-0720">Serine protease</keyword>
<dbReference type="CDD" id="cd00112">
    <property type="entry name" value="LDLa"/>
    <property type="match status" value="1"/>
</dbReference>
<dbReference type="SUPFAM" id="SSF56487">
    <property type="entry name" value="SRCR-like"/>
    <property type="match status" value="1"/>
</dbReference>
<evidence type="ECO:0000313" key="18">
    <source>
        <dbReference type="EMBL" id="NXC12610.1"/>
    </source>
</evidence>
<dbReference type="AlphaFoldDB" id="A0A851L8P0"/>
<dbReference type="SMART" id="SM00020">
    <property type="entry name" value="Tryp_SPc"/>
    <property type="match status" value="1"/>
</dbReference>
<dbReference type="InterPro" id="IPR018114">
    <property type="entry name" value="TRYPSIN_HIS"/>
</dbReference>
<dbReference type="InterPro" id="IPR036055">
    <property type="entry name" value="LDL_receptor-like_sf"/>
</dbReference>
<keyword evidence="19" id="KW-1185">Reference proteome</keyword>
<keyword evidence="14" id="KW-0812">Transmembrane</keyword>
<dbReference type="PROSITE" id="PS51465">
    <property type="entry name" value="KAZAL_2"/>
    <property type="match status" value="1"/>
</dbReference>
<evidence type="ECO:0000259" key="16">
    <source>
        <dbReference type="PROSITE" id="PS50287"/>
    </source>
</evidence>
<evidence type="ECO:0000256" key="3">
    <source>
        <dbReference type="ARBA" id="ARBA00022670"/>
    </source>
</evidence>
<dbReference type="InterPro" id="IPR033116">
    <property type="entry name" value="TRYPSIN_SER"/>
</dbReference>
<dbReference type="PROSITE" id="PS00135">
    <property type="entry name" value="TRYPSIN_SER"/>
    <property type="match status" value="1"/>
</dbReference>
<keyword evidence="3 13" id="KW-0645">Protease</keyword>
<dbReference type="GO" id="GO:0005576">
    <property type="term" value="C:extracellular region"/>
    <property type="evidence" value="ECO:0007669"/>
    <property type="project" value="UniProtKB-SubCell"/>
</dbReference>
<dbReference type="Pfam" id="PF21286">
    <property type="entry name" value="CFAI_FIMAC_N"/>
    <property type="match status" value="1"/>
</dbReference>
<comment type="subcellular location">
    <subcellularLocation>
        <location evidence="1">Secreted</location>
    </subcellularLocation>
</comment>
<dbReference type="SMART" id="SM00057">
    <property type="entry name" value="FIMAC"/>
    <property type="match status" value="1"/>
</dbReference>
<keyword evidence="2" id="KW-0964">Secreted</keyword>
<dbReference type="SMART" id="SM00192">
    <property type="entry name" value="LDLa"/>
    <property type="match status" value="1"/>
</dbReference>
<dbReference type="PROSITE" id="PS00134">
    <property type="entry name" value="TRYPSIN_HIS"/>
    <property type="match status" value="1"/>
</dbReference>
<dbReference type="CDD" id="cd00190">
    <property type="entry name" value="Tryp_SPc"/>
    <property type="match status" value="1"/>
</dbReference>
<dbReference type="InterPro" id="IPR048719">
    <property type="entry name" value="CFAI_KAZAL"/>
</dbReference>
<dbReference type="OrthoDB" id="19606at2759"/>
<evidence type="ECO:0000256" key="4">
    <source>
        <dbReference type="ARBA" id="ARBA00022729"/>
    </source>
</evidence>
<feature type="disulfide bond" evidence="11">
    <location>
        <begin position="212"/>
        <end position="227"/>
    </location>
</feature>
<keyword evidence="14" id="KW-0472">Membrane</keyword>
<dbReference type="PROSITE" id="PS50068">
    <property type="entry name" value="LDLRA_2"/>
    <property type="match status" value="1"/>
</dbReference>
<evidence type="ECO:0000313" key="19">
    <source>
        <dbReference type="Proteomes" id="UP000621168"/>
    </source>
</evidence>
<evidence type="ECO:0000256" key="8">
    <source>
        <dbReference type="ARBA" id="ARBA00022859"/>
    </source>
</evidence>
<feature type="transmembrane region" description="Helical" evidence="14">
    <location>
        <begin position="447"/>
        <end position="468"/>
    </location>
</feature>
<dbReference type="SMART" id="SM00202">
    <property type="entry name" value="SR"/>
    <property type="match status" value="1"/>
</dbReference>
<dbReference type="InterPro" id="IPR001190">
    <property type="entry name" value="SRCR"/>
</dbReference>
<dbReference type="Gene3D" id="4.10.400.10">
    <property type="entry name" value="Low-density Lipoprotein Receptor"/>
    <property type="match status" value="1"/>
</dbReference>
<dbReference type="PANTHER" id="PTHR24252">
    <property type="entry name" value="ACROSIN-RELATED"/>
    <property type="match status" value="1"/>
</dbReference>
<dbReference type="PANTHER" id="PTHR24252:SF7">
    <property type="entry name" value="HYALIN"/>
    <property type="match status" value="1"/>
</dbReference>
<dbReference type="GO" id="GO:0016020">
    <property type="term" value="C:membrane"/>
    <property type="evidence" value="ECO:0007669"/>
    <property type="project" value="InterPro"/>
</dbReference>
<evidence type="ECO:0000256" key="2">
    <source>
        <dbReference type="ARBA" id="ARBA00022525"/>
    </source>
</evidence>
<dbReference type="Gene3D" id="3.10.250.10">
    <property type="entry name" value="SRCR-like domain"/>
    <property type="match status" value="1"/>
</dbReference>
<comment type="caution">
    <text evidence="12">Lacks conserved residue(s) required for the propagation of feature annotation.</text>
</comment>
<keyword evidence="8" id="KW-0391">Immunity</keyword>
<protein>
    <submittedName>
        <fullName evidence="18">CFAI factor</fullName>
    </submittedName>
</protein>
<evidence type="ECO:0000256" key="1">
    <source>
        <dbReference type="ARBA" id="ARBA00004613"/>
    </source>
</evidence>
<keyword evidence="14" id="KW-1133">Transmembrane helix</keyword>
<evidence type="ECO:0000256" key="9">
    <source>
        <dbReference type="ARBA" id="ARBA00023157"/>
    </source>
</evidence>
<dbReference type="Pfam" id="PF00530">
    <property type="entry name" value="SRCR"/>
    <property type="match status" value="1"/>
</dbReference>
<feature type="domain" description="Kazal-like" evidence="17">
    <location>
        <begin position="34"/>
        <end position="82"/>
    </location>
</feature>
<dbReference type="SUPFAM" id="SSF100895">
    <property type="entry name" value="Kazal-type serine protease inhibitors"/>
    <property type="match status" value="1"/>
</dbReference>
<dbReference type="InterPro" id="IPR036058">
    <property type="entry name" value="Kazal_dom_sf"/>
</dbReference>
<dbReference type="Pfam" id="PF21287">
    <property type="entry name" value="Kazal_CFAI"/>
    <property type="match status" value="1"/>
</dbReference>